<dbReference type="GO" id="GO:0003735">
    <property type="term" value="F:structural constituent of ribosome"/>
    <property type="evidence" value="ECO:0007669"/>
    <property type="project" value="InterPro"/>
</dbReference>
<comment type="subunit">
    <text evidence="5">Part of the 50S ribosomal subunit; part of the 5S rRNA/L5/L18/L25 subcomplex. Contacts the 5S rRNA. Binds to the 5S rRNA independently of L5 and L18.</text>
</comment>
<dbReference type="GO" id="GO:0008097">
    <property type="term" value="F:5S rRNA binding"/>
    <property type="evidence" value="ECO:0007669"/>
    <property type="project" value="InterPro"/>
</dbReference>
<feature type="domain" description="Large ribosomal subunit protein bL25 L25" evidence="7">
    <location>
        <begin position="7"/>
        <end position="92"/>
    </location>
</feature>
<accession>A0A161S5Z7</accession>
<keyword evidence="2 5" id="KW-0694">RNA-binding</keyword>
<evidence type="ECO:0000313" key="13">
    <source>
        <dbReference type="Proteomes" id="UP000076612"/>
    </source>
</evidence>
<evidence type="ECO:0000313" key="15">
    <source>
        <dbReference type="Proteomes" id="UP000386281"/>
    </source>
</evidence>
<evidence type="ECO:0000313" key="14">
    <source>
        <dbReference type="Proteomes" id="UP000216867"/>
    </source>
</evidence>
<dbReference type="Gene3D" id="2.170.120.20">
    <property type="entry name" value="Ribosomal protein L25, beta domain"/>
    <property type="match status" value="1"/>
</dbReference>
<evidence type="ECO:0000313" key="16">
    <source>
        <dbReference type="Proteomes" id="UP000594979"/>
    </source>
</evidence>
<reference evidence="11 16" key="5">
    <citation type="submission" date="2020-12" db="EMBL/GenBank/DDBJ databases">
        <title>FDA dAtabase for Regulatory Grade micrObial Sequences (FDA-ARGOS): Supporting development and validation of Infectious Disease Dx tests.</title>
        <authorList>
            <person name="Sproer C."/>
            <person name="Gronow S."/>
            <person name="Severitt S."/>
            <person name="Schroder I."/>
            <person name="Tallon L."/>
            <person name="Sadzewicz L."/>
            <person name="Zhao X."/>
            <person name="Boylan J."/>
            <person name="Ott S."/>
            <person name="Bowen H."/>
            <person name="Vavikolanu K."/>
            <person name="Mehta A."/>
            <person name="Aluvathingal J."/>
            <person name="Nadendla S."/>
            <person name="Lowell S."/>
            <person name="Myers T."/>
            <person name="Yan Y."/>
            <person name="Sichtig H."/>
        </authorList>
    </citation>
    <scope>NUCLEOTIDE SEQUENCE [LARGE SCALE GENOMIC DNA]</scope>
    <source>
        <strain evidence="11 16">FDAARGOS_902</strain>
    </source>
</reference>
<dbReference type="InterPro" id="IPR020930">
    <property type="entry name" value="Ribosomal_uL5_bac-type"/>
</dbReference>
<dbReference type="Pfam" id="PF14693">
    <property type="entry name" value="Ribosomal_TL5_C"/>
    <property type="match status" value="1"/>
</dbReference>
<dbReference type="EMBL" id="CP065682">
    <property type="protein sequence ID" value="QPS32243.1"/>
    <property type="molecule type" value="Genomic_DNA"/>
</dbReference>
<dbReference type="EMBL" id="NCWY01000019">
    <property type="protein sequence ID" value="PAK93113.1"/>
    <property type="molecule type" value="Genomic_DNA"/>
</dbReference>
<dbReference type="RefSeq" id="WP_009374419.1">
    <property type="nucleotide sequence ID" value="NZ_CAACXN010000005.1"/>
</dbReference>
<keyword evidence="3 5" id="KW-0689">Ribosomal protein</keyword>
<feature type="region of interest" description="Disordered" evidence="6">
    <location>
        <begin position="177"/>
        <end position="215"/>
    </location>
</feature>
<evidence type="ECO:0000259" key="8">
    <source>
        <dbReference type="Pfam" id="PF14693"/>
    </source>
</evidence>
<dbReference type="GO" id="GO:0022625">
    <property type="term" value="C:cytosolic large ribosomal subunit"/>
    <property type="evidence" value="ECO:0007669"/>
    <property type="project" value="TreeGrafter"/>
</dbReference>
<dbReference type="SUPFAM" id="SSF50715">
    <property type="entry name" value="Ribosomal protein L25-like"/>
    <property type="match status" value="1"/>
</dbReference>
<dbReference type="InterPro" id="IPR020056">
    <property type="entry name" value="Rbsml_bL25/Gln-tRNA_synth_N"/>
</dbReference>
<dbReference type="CDD" id="cd00495">
    <property type="entry name" value="Ribosomal_L25_TL5_CTC"/>
    <property type="match status" value="1"/>
</dbReference>
<evidence type="ECO:0000313" key="11">
    <source>
        <dbReference type="EMBL" id="QPS32243.1"/>
    </source>
</evidence>
<protein>
    <recommendedName>
        <fullName evidence="5">Large ribosomal subunit protein bL25</fullName>
    </recommendedName>
    <alternativeName>
        <fullName evidence="5">General stress protein CTC</fullName>
    </alternativeName>
</protein>
<dbReference type="EMBL" id="LQQR01000022">
    <property type="protein sequence ID" value="KZE18404.1"/>
    <property type="molecule type" value="Genomic_DNA"/>
</dbReference>
<dbReference type="Pfam" id="PF01386">
    <property type="entry name" value="Ribosomal_L25p"/>
    <property type="match status" value="1"/>
</dbReference>
<proteinExistence type="inferred from homology"/>
<keyword evidence="1 5" id="KW-0699">rRNA-binding</keyword>
<sequence length="215" mass="23143">MADFKLIAEPRDEFGKGAARRIRRAGRIPAVVYGHGGDPVHISLEGHATMMALKHANALLEIESTDGAKNVLAIARDVQIEPVRREIEHVDLIIVKRGEKIEVDVPVHVVGDAAPGTMVSQVESTLAVLADATKLPELFEVSVEGRPAGEHILAEQVELPAGVELVADPELLVVNISEELEMDTESDADETTEDEAADEESTDEAASEDEASEEE</sequence>
<dbReference type="PANTHER" id="PTHR33284">
    <property type="entry name" value="RIBOSOMAL PROTEIN L25/GLN-TRNA SYNTHETASE, ANTI-CODON-BINDING DOMAIN-CONTAINING PROTEIN"/>
    <property type="match status" value="1"/>
</dbReference>
<dbReference type="Proteomes" id="UP000216867">
    <property type="component" value="Unassembled WGS sequence"/>
</dbReference>
<dbReference type="Proteomes" id="UP000594979">
    <property type="component" value="Chromosome"/>
</dbReference>
<dbReference type="AlphaFoldDB" id="A0A161S5Z7"/>
<dbReference type="KEGG" id="bcau:I6G59_09345"/>
<keyword evidence="4 5" id="KW-0687">Ribonucleoprotein</keyword>
<evidence type="ECO:0000259" key="7">
    <source>
        <dbReference type="Pfam" id="PF01386"/>
    </source>
</evidence>
<organism evidence="10 14">
    <name type="scientific">Brevibacterium casei</name>
    <dbReference type="NCBI Taxonomy" id="33889"/>
    <lineage>
        <taxon>Bacteria</taxon>
        <taxon>Bacillati</taxon>
        <taxon>Actinomycetota</taxon>
        <taxon>Actinomycetes</taxon>
        <taxon>Micrococcales</taxon>
        <taxon>Brevibacteriaceae</taxon>
        <taxon>Brevibacterium</taxon>
    </lineage>
</organism>
<dbReference type="InterPro" id="IPR011035">
    <property type="entry name" value="Ribosomal_bL25/Gln-tRNA_synth"/>
</dbReference>
<evidence type="ECO:0000313" key="9">
    <source>
        <dbReference type="EMBL" id="KZE18404.1"/>
    </source>
</evidence>
<dbReference type="PANTHER" id="PTHR33284:SF1">
    <property type="entry name" value="RIBOSOMAL PROTEIN L25_GLN-TRNA SYNTHETASE, ANTI-CODON-BINDING DOMAIN-CONTAINING PROTEIN"/>
    <property type="match status" value="1"/>
</dbReference>
<evidence type="ECO:0000313" key="12">
    <source>
        <dbReference type="EMBL" id="VEW10319.1"/>
    </source>
</evidence>
<comment type="function">
    <text evidence="5">This is one of the proteins that binds to the 5S RNA in the ribosome where it forms part of the central protuberance.</text>
</comment>
<dbReference type="Proteomes" id="UP000076612">
    <property type="component" value="Unassembled WGS sequence"/>
</dbReference>
<comment type="similarity">
    <text evidence="5">Belongs to the bacterial ribosomal protein bL25 family. CTC subfamily.</text>
</comment>
<dbReference type="InterPro" id="IPR001021">
    <property type="entry name" value="Ribosomal_bL25_long"/>
</dbReference>
<evidence type="ECO:0000313" key="10">
    <source>
        <dbReference type="EMBL" id="PAK93113.1"/>
    </source>
</evidence>
<reference evidence="12 15" key="4">
    <citation type="submission" date="2019-02" db="EMBL/GenBank/DDBJ databases">
        <authorList>
            <consortium name="Pathogen Informatics"/>
        </authorList>
    </citation>
    <scope>NUCLEOTIDE SEQUENCE [LARGE SCALE GENOMIC DNA]</scope>
    <source>
        <strain evidence="12 15">3012STDY7078520</strain>
    </source>
</reference>
<dbReference type="STRING" id="33889.AVW13_12605"/>
<reference evidence="9" key="2">
    <citation type="submission" date="2016-01" db="EMBL/GenBank/DDBJ databases">
        <authorList>
            <person name="Hong K.W."/>
        </authorList>
    </citation>
    <scope>NUCLEOTIDE SEQUENCE</scope>
    <source>
        <strain evidence="9">M40</strain>
    </source>
</reference>
<evidence type="ECO:0000256" key="5">
    <source>
        <dbReference type="HAMAP-Rule" id="MF_01334"/>
    </source>
</evidence>
<reference evidence="10 14" key="3">
    <citation type="submission" date="2017-04" db="EMBL/GenBank/DDBJ databases">
        <title>Kefir bacterial isolates.</title>
        <authorList>
            <person name="Kim Y."/>
            <person name="Blasche S."/>
            <person name="Patil K.R."/>
        </authorList>
    </citation>
    <scope>NUCLEOTIDE SEQUENCE [LARGE SCALE GENOMIC DNA]</scope>
    <source>
        <strain evidence="10 14">OG2</strain>
    </source>
</reference>
<feature type="domain" description="Large ribosomal subunit protein bL25 beta" evidence="8">
    <location>
        <begin position="100"/>
        <end position="178"/>
    </location>
</feature>
<dbReference type="InterPro" id="IPR020057">
    <property type="entry name" value="Ribosomal_bL25_b-dom"/>
</dbReference>
<dbReference type="EMBL" id="CAACXN010000005">
    <property type="protein sequence ID" value="VEW10319.1"/>
    <property type="molecule type" value="Genomic_DNA"/>
</dbReference>
<name>A0A161S5Z7_9MICO</name>
<feature type="compositionally biased region" description="Acidic residues" evidence="6">
    <location>
        <begin position="178"/>
        <end position="215"/>
    </location>
</feature>
<dbReference type="HAMAP" id="MF_01334">
    <property type="entry name" value="Ribosomal_bL25_CTC"/>
    <property type="match status" value="1"/>
</dbReference>
<evidence type="ECO:0000256" key="2">
    <source>
        <dbReference type="ARBA" id="ARBA00022884"/>
    </source>
</evidence>
<evidence type="ECO:0000256" key="3">
    <source>
        <dbReference type="ARBA" id="ARBA00022980"/>
    </source>
</evidence>
<dbReference type="NCBIfam" id="NF004131">
    <property type="entry name" value="PRK05618.2-1"/>
    <property type="match status" value="1"/>
</dbReference>
<evidence type="ECO:0000256" key="4">
    <source>
        <dbReference type="ARBA" id="ARBA00023274"/>
    </source>
</evidence>
<reference evidence="13" key="1">
    <citation type="submission" date="2016-01" db="EMBL/GenBank/DDBJ databases">
        <title>Draft genome of Chromobacterium sp. F49.</title>
        <authorList>
            <person name="Hong K.W."/>
        </authorList>
    </citation>
    <scope>NUCLEOTIDE SEQUENCE [LARGE SCALE GENOMIC DNA]</scope>
    <source>
        <strain evidence="13">M40</strain>
    </source>
</reference>
<dbReference type="GO" id="GO:0006412">
    <property type="term" value="P:translation"/>
    <property type="evidence" value="ECO:0007669"/>
    <property type="project" value="UniProtKB-UniRule"/>
</dbReference>
<dbReference type="GeneID" id="99772209"/>
<dbReference type="Proteomes" id="UP000386281">
    <property type="component" value="Unassembled WGS sequence"/>
</dbReference>
<dbReference type="NCBIfam" id="TIGR00731">
    <property type="entry name" value="bL25_bact_ctc"/>
    <property type="match status" value="1"/>
</dbReference>
<evidence type="ECO:0000256" key="1">
    <source>
        <dbReference type="ARBA" id="ARBA00022730"/>
    </source>
</evidence>
<gene>
    <name evidence="5 12" type="primary">rplY</name>
    <name evidence="5" type="synonym">ctc</name>
    <name evidence="9" type="ORF">AVW13_12605</name>
    <name evidence="10" type="ORF">B8X04_15860</name>
    <name evidence="11" type="ORF">I6G59_09345</name>
    <name evidence="12" type="ORF">NCTC12391_00129</name>
</gene>
<dbReference type="InterPro" id="IPR029751">
    <property type="entry name" value="Ribosomal_L25_dom"/>
</dbReference>
<dbReference type="Gene3D" id="2.40.240.10">
    <property type="entry name" value="Ribosomal Protein L25, Chain P"/>
    <property type="match status" value="1"/>
</dbReference>
<evidence type="ECO:0000256" key="6">
    <source>
        <dbReference type="SAM" id="MobiDB-lite"/>
    </source>
</evidence>
<dbReference type="InterPro" id="IPR037121">
    <property type="entry name" value="Ribosomal_bL25_C"/>
</dbReference>